<organism evidence="4 5">
    <name type="scientific">Flavivirga eckloniae</name>
    <dbReference type="NCBI Taxonomy" id="1803846"/>
    <lineage>
        <taxon>Bacteria</taxon>
        <taxon>Pseudomonadati</taxon>
        <taxon>Bacteroidota</taxon>
        <taxon>Flavobacteriia</taxon>
        <taxon>Flavobacteriales</taxon>
        <taxon>Flavobacteriaceae</taxon>
        <taxon>Flavivirga</taxon>
    </lineage>
</organism>
<evidence type="ECO:0000256" key="1">
    <source>
        <dbReference type="ARBA" id="ARBA00008779"/>
    </source>
</evidence>
<dbReference type="InterPro" id="IPR000917">
    <property type="entry name" value="Sulfatase_N"/>
</dbReference>
<keyword evidence="5" id="KW-1185">Reference proteome</keyword>
<evidence type="ECO:0000259" key="3">
    <source>
        <dbReference type="Pfam" id="PF00884"/>
    </source>
</evidence>
<name>A0A2K9PTZ5_9FLAO</name>
<proteinExistence type="inferred from homology"/>
<dbReference type="InterPro" id="IPR017850">
    <property type="entry name" value="Alkaline_phosphatase_core_sf"/>
</dbReference>
<dbReference type="RefSeq" id="WP_102757186.1">
    <property type="nucleotide sequence ID" value="NZ_CP025791.1"/>
</dbReference>
<comment type="similarity">
    <text evidence="1">Belongs to the sulfatase family.</text>
</comment>
<evidence type="ECO:0000256" key="2">
    <source>
        <dbReference type="ARBA" id="ARBA00022801"/>
    </source>
</evidence>
<sequence>MVKRLNVLVFGFLLTVLTIEGQRPNIVWITSEDNSKHYLKLFDPNGVETPHIESLAKKGIQFNRAFSNAPVCSAARSTLITSVYGPRLASHYHRAEGKIQLPEGFEMFPAFLRRAGYYTTNNSKEDYNIIKSDSVWDASSKKASWRNRNVGQPFFHVHNMHTTHEGRLHFSKEDIDIERLKVQGSLVFVQPNHPQTETFKYSNLLYRDKIQAMDKEVGVVIEALKKDGLLEDTIIFYFSDHGGVLPDSKGYLKETGLHVPLVVQVPSKYQELSNFKPGSKTDRFVSFVDFGATVLSLAGIDIPKFMDGEPFMGKHAKNKVSKEHEGTLGYADRFDEKYDMVRSLRKGTYKYIRNFQPFHVNGLMNAYRYKQLAYAEWQTLYESGQLTKVQSQFFEPKQPEELYDVNQDPFETKDLSKDPNFKTILRSMRMDMKSRLTSMSDLSFYPEFYLLQHAKNDPIAFGRQHKKDIERYLKIANLSFETVESATPKVKKHLKSNDPWERYWALTVCSGFGKSIEKLRPIIEDISENDLELINKVRAAEYLAIIGHKNPETIMCQALYQSNHAIEALQILNAIVLMRDFYNTYSFNIQLNHIQEAVKSNKLVQERLKYLTQ</sequence>
<dbReference type="CDD" id="cd16027">
    <property type="entry name" value="SGSH"/>
    <property type="match status" value="1"/>
</dbReference>
<accession>A0A2K9PTZ5</accession>
<dbReference type="PANTHER" id="PTHR42693">
    <property type="entry name" value="ARYLSULFATASE FAMILY MEMBER"/>
    <property type="match status" value="1"/>
</dbReference>
<dbReference type="OrthoDB" id="9789742at2"/>
<dbReference type="AlphaFoldDB" id="A0A2K9PTZ5"/>
<dbReference type="Pfam" id="PF00884">
    <property type="entry name" value="Sulfatase"/>
    <property type="match status" value="1"/>
</dbReference>
<dbReference type="PANTHER" id="PTHR42693:SF53">
    <property type="entry name" value="ENDO-4-O-SULFATASE"/>
    <property type="match status" value="1"/>
</dbReference>
<gene>
    <name evidence="4" type="ORF">C1H87_18205</name>
</gene>
<dbReference type="SUPFAM" id="SSF53649">
    <property type="entry name" value="Alkaline phosphatase-like"/>
    <property type="match status" value="1"/>
</dbReference>
<protein>
    <submittedName>
        <fullName evidence="4">Sulfatase</fullName>
    </submittedName>
</protein>
<dbReference type="Proteomes" id="UP000235826">
    <property type="component" value="Chromosome"/>
</dbReference>
<evidence type="ECO:0000313" key="4">
    <source>
        <dbReference type="EMBL" id="AUP80540.1"/>
    </source>
</evidence>
<feature type="domain" description="Sulfatase N-terminal" evidence="3">
    <location>
        <begin position="24"/>
        <end position="300"/>
    </location>
</feature>
<evidence type="ECO:0000313" key="5">
    <source>
        <dbReference type="Proteomes" id="UP000235826"/>
    </source>
</evidence>
<dbReference type="GO" id="GO:0004065">
    <property type="term" value="F:arylsulfatase activity"/>
    <property type="evidence" value="ECO:0007669"/>
    <property type="project" value="TreeGrafter"/>
</dbReference>
<dbReference type="EMBL" id="CP025791">
    <property type="protein sequence ID" value="AUP80540.1"/>
    <property type="molecule type" value="Genomic_DNA"/>
</dbReference>
<reference evidence="4 5" key="1">
    <citation type="submission" date="2018-01" db="EMBL/GenBank/DDBJ databases">
        <title>Complete genome sequence of Flavivirga eckloniae ECD14 isolated from seaweed Ecklonia cava.</title>
        <authorList>
            <person name="Lee J.H."/>
            <person name="Baik K.S."/>
            <person name="Seong C.N."/>
        </authorList>
    </citation>
    <scope>NUCLEOTIDE SEQUENCE [LARGE SCALE GENOMIC DNA]</scope>
    <source>
        <strain evidence="4 5">ECD14</strain>
    </source>
</reference>
<dbReference type="KEGG" id="fek:C1H87_18205"/>
<keyword evidence="2" id="KW-0378">Hydrolase</keyword>
<dbReference type="Gene3D" id="3.40.720.10">
    <property type="entry name" value="Alkaline Phosphatase, subunit A"/>
    <property type="match status" value="1"/>
</dbReference>
<dbReference type="InterPro" id="IPR050738">
    <property type="entry name" value="Sulfatase"/>
</dbReference>